<organism evidence="1 2">
    <name type="scientific">Candidatus Hakubella thermalkaliphila</name>
    <dbReference type="NCBI Taxonomy" id="2754717"/>
    <lineage>
        <taxon>Bacteria</taxon>
        <taxon>Bacillati</taxon>
        <taxon>Actinomycetota</taxon>
        <taxon>Actinomycetota incertae sedis</taxon>
        <taxon>Candidatus Hakubellales</taxon>
        <taxon>Candidatus Hakubellaceae</taxon>
        <taxon>Candidatus Hakubella</taxon>
    </lineage>
</organism>
<dbReference type="SUPFAM" id="SSF56762">
    <property type="entry name" value="HydB/Nqo4-like"/>
    <property type="match status" value="1"/>
</dbReference>
<dbReference type="Proteomes" id="UP000574717">
    <property type="component" value="Unassembled WGS sequence"/>
</dbReference>
<sequence>DRHPWKEDTVPKYTDFQADKKYSWVKAPTFKGEPAQVGPLANVLCMYAAGHEPTRKYVHKMLEMDDMVMGCVRTHYQISDILRI</sequence>
<proteinExistence type="predicted"/>
<gene>
    <name evidence="1" type="ORF">HKBW3S03_02249</name>
</gene>
<feature type="non-terminal residue" evidence="1">
    <location>
        <position position="1"/>
    </location>
</feature>
<dbReference type="PANTHER" id="PTHR42958:SF1">
    <property type="entry name" value="HYDROGENASE-2 LARGE CHAIN"/>
    <property type="match status" value="1"/>
</dbReference>
<dbReference type="InterPro" id="IPR001501">
    <property type="entry name" value="Ni-dep_hyd_lsu"/>
</dbReference>
<reference evidence="1 2" key="1">
    <citation type="journal article" date="2020" name="Front. Microbiol.">
        <title>Single-cell genomics of novel Actinobacteria with the Wood-Ljungdahl pathway discovered in a serpentinizing system.</title>
        <authorList>
            <person name="Merino N."/>
            <person name="Kawai M."/>
            <person name="Boyd E.S."/>
            <person name="Colman D.R."/>
            <person name="McGlynn S.E."/>
            <person name="Nealson K.H."/>
            <person name="Kurokawa K."/>
            <person name="Hongoh Y."/>
        </authorList>
    </citation>
    <scope>NUCLEOTIDE SEQUENCE [LARGE SCALE GENOMIC DNA]</scope>
    <source>
        <strain evidence="1 2">S03</strain>
    </source>
</reference>
<dbReference type="GO" id="GO:0016151">
    <property type="term" value="F:nickel cation binding"/>
    <property type="evidence" value="ECO:0007669"/>
    <property type="project" value="InterPro"/>
</dbReference>
<dbReference type="PANTHER" id="PTHR42958">
    <property type="entry name" value="HYDROGENASE-2 LARGE CHAIN"/>
    <property type="match status" value="1"/>
</dbReference>
<dbReference type="RefSeq" id="WP_176237541.1">
    <property type="nucleotide sequence ID" value="NZ_BLRU01000656.1"/>
</dbReference>
<accession>A0A6V8NKT8</accession>
<evidence type="ECO:0000313" key="2">
    <source>
        <dbReference type="Proteomes" id="UP000574717"/>
    </source>
</evidence>
<dbReference type="InterPro" id="IPR050867">
    <property type="entry name" value="NiFe/NiFeSe_hydrgnase_LSU"/>
</dbReference>
<protein>
    <submittedName>
        <fullName evidence="1">Hydrogenase large subunit</fullName>
    </submittedName>
</protein>
<dbReference type="Pfam" id="PF00374">
    <property type="entry name" value="NiFeSe_Hases"/>
    <property type="match status" value="1"/>
</dbReference>
<dbReference type="EMBL" id="BLRU01000656">
    <property type="protein sequence ID" value="GFP20743.1"/>
    <property type="molecule type" value="Genomic_DNA"/>
</dbReference>
<dbReference type="AlphaFoldDB" id="A0A6V8NKT8"/>
<dbReference type="Gene3D" id="1.10.645.10">
    <property type="entry name" value="Cytochrome-c3 Hydrogenase, chain B"/>
    <property type="match status" value="1"/>
</dbReference>
<name>A0A6V8NKT8_9ACTN</name>
<evidence type="ECO:0000313" key="1">
    <source>
        <dbReference type="EMBL" id="GFP20743.1"/>
    </source>
</evidence>
<dbReference type="InterPro" id="IPR029014">
    <property type="entry name" value="NiFe-Hase_large"/>
</dbReference>
<comment type="caution">
    <text evidence="1">The sequence shown here is derived from an EMBL/GenBank/DDBJ whole genome shotgun (WGS) entry which is preliminary data.</text>
</comment>